<evidence type="ECO:0000313" key="3">
    <source>
        <dbReference type="EMBL" id="KAG6408379.1"/>
    </source>
</evidence>
<organism evidence="3">
    <name type="scientific">Salvia splendens</name>
    <name type="common">Scarlet sage</name>
    <dbReference type="NCBI Taxonomy" id="180675"/>
    <lineage>
        <taxon>Eukaryota</taxon>
        <taxon>Viridiplantae</taxon>
        <taxon>Streptophyta</taxon>
        <taxon>Embryophyta</taxon>
        <taxon>Tracheophyta</taxon>
        <taxon>Spermatophyta</taxon>
        <taxon>Magnoliopsida</taxon>
        <taxon>eudicotyledons</taxon>
        <taxon>Gunneridae</taxon>
        <taxon>Pentapetalae</taxon>
        <taxon>asterids</taxon>
        <taxon>lamiids</taxon>
        <taxon>Lamiales</taxon>
        <taxon>Lamiaceae</taxon>
        <taxon>Nepetoideae</taxon>
        <taxon>Mentheae</taxon>
        <taxon>Salviinae</taxon>
        <taxon>Salvia</taxon>
        <taxon>Salvia subgen. Calosphace</taxon>
        <taxon>core Calosphace</taxon>
    </lineage>
</organism>
<evidence type="ECO:0000259" key="2">
    <source>
        <dbReference type="Pfam" id="PF03101"/>
    </source>
</evidence>
<evidence type="ECO:0000313" key="4">
    <source>
        <dbReference type="Proteomes" id="UP000298416"/>
    </source>
</evidence>
<accession>A0A8X8X8Z4</accession>
<reference evidence="3" key="2">
    <citation type="submission" date="2020-08" db="EMBL/GenBank/DDBJ databases">
        <title>Plant Genome Project.</title>
        <authorList>
            <person name="Zhang R.-G."/>
        </authorList>
    </citation>
    <scope>NUCLEOTIDE SEQUENCE</scope>
    <source>
        <strain evidence="3">Huo1</strain>
        <tissue evidence="3">Leaf</tissue>
    </source>
</reference>
<dbReference type="Proteomes" id="UP000298416">
    <property type="component" value="Unassembled WGS sequence"/>
</dbReference>
<dbReference type="EMBL" id="PNBA02000011">
    <property type="protein sequence ID" value="KAG6408379.1"/>
    <property type="molecule type" value="Genomic_DNA"/>
</dbReference>
<dbReference type="Pfam" id="PF03101">
    <property type="entry name" value="FAR1"/>
    <property type="match status" value="1"/>
</dbReference>
<sequence length="299" mass="33532">MMEYKMVPRDFPWLGVFATTYVGLPQVGLALLCMVNNCTQDQGFESSNIELKTSDMRLVTLLNEIDEPLSDDLHLIVQYFLSVDVDAALDGGNGLMEASVQGDVTSREAERNAEPYVGMVFETEAAARAYYNEYAGRAGFLTRIISSSKSEGDGSFVSCGFGCRSIPTSQKTGNVSNEGGQKRRGGCTATLLVKQDNGGRWVVKKFVRDHDHPLVVSLPRRCPTFGFRDEKDKRIQELTAEIRVKKRLSAAYREQLLILMKDVESHTDHITSKVQMTRNNLKELEERRQQLSNHKKPSL</sequence>
<dbReference type="PANTHER" id="PTHR46328:SF8">
    <property type="entry name" value="PROTEIN FAR1-RELATED SEQUENCE 2-LIKE"/>
    <property type="match status" value="1"/>
</dbReference>
<name>A0A8X8X8Z4_SALSN</name>
<dbReference type="InterPro" id="IPR004330">
    <property type="entry name" value="FAR1_DNA_bnd_dom"/>
</dbReference>
<comment type="caution">
    <text evidence="3">The sequence shown here is derived from an EMBL/GenBank/DDBJ whole genome shotgun (WGS) entry which is preliminary data.</text>
</comment>
<reference evidence="3" key="1">
    <citation type="submission" date="2018-01" db="EMBL/GenBank/DDBJ databases">
        <authorList>
            <person name="Mao J.F."/>
        </authorList>
    </citation>
    <scope>NUCLEOTIDE SEQUENCE</scope>
    <source>
        <strain evidence="3">Huo1</strain>
        <tissue evidence="3">Leaf</tissue>
    </source>
</reference>
<keyword evidence="4" id="KW-1185">Reference proteome</keyword>
<keyword evidence="1" id="KW-0175">Coiled coil</keyword>
<dbReference type="PANTHER" id="PTHR46328">
    <property type="entry name" value="FAR-RED IMPAIRED RESPONSIVE (FAR1) FAMILY PROTEIN-RELATED"/>
    <property type="match status" value="1"/>
</dbReference>
<evidence type="ECO:0000256" key="1">
    <source>
        <dbReference type="SAM" id="Coils"/>
    </source>
</evidence>
<feature type="coiled-coil region" evidence="1">
    <location>
        <begin position="228"/>
        <end position="294"/>
    </location>
</feature>
<proteinExistence type="predicted"/>
<protein>
    <recommendedName>
        <fullName evidence="2">FAR1 domain-containing protein</fullName>
    </recommendedName>
</protein>
<feature type="domain" description="FAR1" evidence="2">
    <location>
        <begin position="130"/>
        <end position="215"/>
    </location>
</feature>
<dbReference type="AlphaFoldDB" id="A0A8X8X8Z4"/>
<gene>
    <name evidence="3" type="ORF">SASPL_131389</name>
</gene>